<evidence type="ECO:0000313" key="1">
    <source>
        <dbReference type="EMBL" id="NEX20814.1"/>
    </source>
</evidence>
<protein>
    <submittedName>
        <fullName evidence="1">YfiR family protein</fullName>
    </submittedName>
</protein>
<evidence type="ECO:0000313" key="2">
    <source>
        <dbReference type="Proteomes" id="UP000471640"/>
    </source>
</evidence>
<gene>
    <name evidence="1" type="ORF">G3480_10905</name>
</gene>
<dbReference type="InterPro" id="IPR025293">
    <property type="entry name" value="YfiR/HmsC-like"/>
</dbReference>
<dbReference type="Pfam" id="PF13689">
    <property type="entry name" value="DUF4154"/>
    <property type="match status" value="1"/>
</dbReference>
<organism evidence="1 2">
    <name type="scientific">Thiorhodococcus mannitoliphagus</name>
    <dbReference type="NCBI Taxonomy" id="329406"/>
    <lineage>
        <taxon>Bacteria</taxon>
        <taxon>Pseudomonadati</taxon>
        <taxon>Pseudomonadota</taxon>
        <taxon>Gammaproteobacteria</taxon>
        <taxon>Chromatiales</taxon>
        <taxon>Chromatiaceae</taxon>
        <taxon>Thiorhodococcus</taxon>
    </lineage>
</organism>
<name>A0A6P1DYN7_9GAMM</name>
<reference evidence="2" key="1">
    <citation type="journal article" date="2020" name="Microbiol. Resour. Announc.">
        <title>Draft Genome Sequences of Thiorhodococcus mannitoliphagus and Thiorhodococcus minor, Purple Sulfur Photosynthetic Bacteria in the Gammaproteobacterial Family Chromatiaceae.</title>
        <authorList>
            <person name="Aviles F.A."/>
            <person name="Meyer T.E."/>
            <person name="Kyndt J.A."/>
        </authorList>
    </citation>
    <scope>NUCLEOTIDE SEQUENCE [LARGE SCALE GENOMIC DNA]</scope>
    <source>
        <strain evidence="2">DSM 18266</strain>
    </source>
</reference>
<dbReference type="EMBL" id="JAAIJR010000037">
    <property type="protein sequence ID" value="NEX20814.1"/>
    <property type="molecule type" value="Genomic_DNA"/>
</dbReference>
<dbReference type="Proteomes" id="UP000471640">
    <property type="component" value="Unassembled WGS sequence"/>
</dbReference>
<keyword evidence="2" id="KW-1185">Reference proteome</keyword>
<reference evidence="1 2" key="2">
    <citation type="submission" date="2020-02" db="EMBL/GenBank/DDBJ databases">
        <title>Genome sequences of Thiorhodococcus mannitoliphagus and Thiorhodococcus minor, purple sulfur photosynthetic bacteria in the gammaproteobacterial family, Chromatiaceae.</title>
        <authorList>
            <person name="Aviles F.A."/>
            <person name="Meyer T.E."/>
            <person name="Kyndt J.A."/>
        </authorList>
    </citation>
    <scope>NUCLEOTIDE SEQUENCE [LARGE SCALE GENOMIC DNA]</scope>
    <source>
        <strain evidence="1 2">DSM 18266</strain>
    </source>
</reference>
<accession>A0A6P1DYN7</accession>
<proteinExistence type="predicted"/>
<dbReference type="AlphaFoldDB" id="A0A6P1DYN7"/>
<comment type="caution">
    <text evidence="1">The sequence shown here is derived from an EMBL/GenBank/DDBJ whole genome shotgun (WGS) entry which is preliminary data.</text>
</comment>
<sequence length="182" mass="19670">MRPRRRRGLIPRLLLAWLVGTAPIPALGEVGEAELAAAYLYNFSKFVHWPSSVLGSGNEPLVLCVYGRNAASGAIEMLDGKSAQGHRIRIDRLSRGEALTACQIVYISTSESPYLAPLLRSLANRSILTVSEIPSFAAAGGMIGLVKQDNRLRFEINRASAEAAGLSISSQLLKLATRVVQR</sequence>